<dbReference type="RefSeq" id="WP_022242359.1">
    <property type="nucleotide sequence ID" value="NZ_JAJEQW010000002.1"/>
</dbReference>
<comment type="caution">
    <text evidence="3">The sequence shown here is derived from an EMBL/GenBank/DDBJ whole genome shotgun (WGS) entry which is preliminary data.</text>
</comment>
<dbReference type="InterPro" id="IPR036679">
    <property type="entry name" value="FlgN-like_sf"/>
</dbReference>
<name>A0AAW4W9H4_9FIRM</name>
<dbReference type="Proteomes" id="UP001198893">
    <property type="component" value="Unassembled WGS sequence"/>
</dbReference>
<evidence type="ECO:0000256" key="1">
    <source>
        <dbReference type="ARBA" id="ARBA00022795"/>
    </source>
</evidence>
<keyword evidence="1" id="KW-1005">Bacterial flagellum biogenesis</keyword>
<sequence>MASLMEDLADVLLQEDKQYQELIVLSKEKTDVLVAGNVKRLEEITAMEQEMTDVLHGYEVRRRTILQDMADVLGKSKDDFTIETMIQILESQPKEQSRLISLRDKLHRTLKEMAQLNTQNQALIKQSLEMVEFDLTLFKSLRQAPETANYNKSAYNTGDLLGSSAFDTKQ</sequence>
<dbReference type="AlphaFoldDB" id="A0AAW4W9H4"/>
<keyword evidence="3" id="KW-0282">Flagellum</keyword>
<evidence type="ECO:0000256" key="2">
    <source>
        <dbReference type="SAM" id="Coils"/>
    </source>
</evidence>
<gene>
    <name evidence="3" type="ORF">LKD47_02920</name>
</gene>
<accession>A0AAW4W9H4</accession>
<proteinExistence type="predicted"/>
<keyword evidence="3" id="KW-0966">Cell projection</keyword>
<protein>
    <submittedName>
        <fullName evidence="3">Flagellar protein FlgN</fullName>
    </submittedName>
</protein>
<dbReference type="Pfam" id="PF05130">
    <property type="entry name" value="FlgN"/>
    <property type="match status" value="1"/>
</dbReference>
<dbReference type="InterPro" id="IPR007809">
    <property type="entry name" value="FlgN-like"/>
</dbReference>
<reference evidence="3" key="1">
    <citation type="submission" date="2021-10" db="EMBL/GenBank/DDBJ databases">
        <title>Anaerobic single-cell dispensing facilitates the cultivation of human gut bacteria.</title>
        <authorList>
            <person name="Afrizal A."/>
        </authorList>
    </citation>
    <scope>NUCLEOTIDE SEQUENCE</scope>
    <source>
        <strain evidence="3">CLA-AA-H204</strain>
    </source>
</reference>
<evidence type="ECO:0000313" key="3">
    <source>
        <dbReference type="EMBL" id="MCC2241259.1"/>
    </source>
</evidence>
<dbReference type="GO" id="GO:0044780">
    <property type="term" value="P:bacterial-type flagellum assembly"/>
    <property type="evidence" value="ECO:0007669"/>
    <property type="project" value="InterPro"/>
</dbReference>
<feature type="coiled-coil region" evidence="2">
    <location>
        <begin position="99"/>
        <end position="126"/>
    </location>
</feature>
<organism evidence="3 4">
    <name type="scientific">Roseburia amylophila</name>
    <dbReference type="NCBI Taxonomy" id="2981794"/>
    <lineage>
        <taxon>Bacteria</taxon>
        <taxon>Bacillati</taxon>
        <taxon>Bacillota</taxon>
        <taxon>Clostridia</taxon>
        <taxon>Lachnospirales</taxon>
        <taxon>Lachnospiraceae</taxon>
        <taxon>Roseburia</taxon>
    </lineage>
</organism>
<dbReference type="EMBL" id="JAJEQW010000002">
    <property type="protein sequence ID" value="MCC2241259.1"/>
    <property type="molecule type" value="Genomic_DNA"/>
</dbReference>
<keyword evidence="3" id="KW-0969">Cilium</keyword>
<evidence type="ECO:0000313" key="4">
    <source>
        <dbReference type="Proteomes" id="UP001198893"/>
    </source>
</evidence>
<keyword evidence="2" id="KW-0175">Coiled coil</keyword>
<dbReference type="Gene3D" id="1.20.58.300">
    <property type="entry name" value="FlgN-like"/>
    <property type="match status" value="1"/>
</dbReference>
<dbReference type="SUPFAM" id="SSF140566">
    <property type="entry name" value="FlgN-like"/>
    <property type="match status" value="1"/>
</dbReference>